<keyword evidence="1 9" id="KW-1003">Cell membrane</keyword>
<keyword evidence="8 9" id="KW-0012">Acyltransferase</keyword>
<comment type="pathway">
    <text evidence="9">Glycolipid biosynthesis; KDO(2)-lipid A biosynthesis; KDO(2)-lipid A from CMP-3-deoxy-D-manno-octulosonate and lipid IV(A): step 3/4.</text>
</comment>
<comment type="similarity">
    <text evidence="9">Belongs to the LpxL/LpxM/LpxP family.</text>
</comment>
<dbReference type="Proteomes" id="UP001302316">
    <property type="component" value="Unassembled WGS sequence"/>
</dbReference>
<evidence type="ECO:0000256" key="7">
    <source>
        <dbReference type="ARBA" id="ARBA00023136"/>
    </source>
</evidence>
<evidence type="ECO:0000313" key="11">
    <source>
        <dbReference type="Proteomes" id="UP001302316"/>
    </source>
</evidence>
<dbReference type="GO" id="GO:0009103">
    <property type="term" value="P:lipopolysaccharide biosynthetic process"/>
    <property type="evidence" value="ECO:0007669"/>
    <property type="project" value="UniProtKB-UniRule"/>
</dbReference>
<dbReference type="Pfam" id="PF03279">
    <property type="entry name" value="Lip_A_acyltrans"/>
    <property type="match status" value="1"/>
</dbReference>
<evidence type="ECO:0000256" key="5">
    <source>
        <dbReference type="ARBA" id="ARBA00022985"/>
    </source>
</evidence>
<evidence type="ECO:0000256" key="3">
    <source>
        <dbReference type="ARBA" id="ARBA00022679"/>
    </source>
</evidence>
<evidence type="ECO:0000256" key="8">
    <source>
        <dbReference type="ARBA" id="ARBA00023315"/>
    </source>
</evidence>
<dbReference type="CDD" id="cd07984">
    <property type="entry name" value="LPLAT_LABLAT-like"/>
    <property type="match status" value="1"/>
</dbReference>
<evidence type="ECO:0000256" key="4">
    <source>
        <dbReference type="ARBA" id="ARBA00022692"/>
    </source>
</evidence>
<feature type="short sequence motif" description="HXXXXD motif" evidence="9">
    <location>
        <begin position="133"/>
        <end position="138"/>
    </location>
</feature>
<comment type="pathway">
    <text evidence="9">Bacterial outer membrane biogenesis; lipopolysaccharide biosynthesis.</text>
</comment>
<keyword evidence="6 9" id="KW-1133">Transmembrane helix</keyword>
<dbReference type="EMBL" id="JAYGII010000019">
    <property type="protein sequence ID" value="MEA5446034.1"/>
    <property type="molecule type" value="Genomic_DNA"/>
</dbReference>
<keyword evidence="7 9" id="KW-0472">Membrane</keyword>
<comment type="subcellular location">
    <subcellularLocation>
        <location evidence="9">Cell inner membrane</location>
        <topology evidence="9">Single-pass membrane protein</topology>
    </subcellularLocation>
</comment>
<feature type="transmembrane region" description="Helical" evidence="9">
    <location>
        <begin position="20"/>
        <end position="40"/>
    </location>
</feature>
<protein>
    <recommendedName>
        <fullName evidence="9">Lipid A biosynthesis acyltransferase</fullName>
        <ecNumber evidence="9">2.3.1.241</ecNumber>
    </recommendedName>
    <alternativeName>
        <fullName evidence="9">Kdo(2)-lipid IV(A) acyltransferase</fullName>
    </alternativeName>
</protein>
<comment type="catalytic activity">
    <reaction evidence="9">
        <text>an alpha-Kdo-(2-&gt;4)-alpha-Kdo-(2-&gt;6)-lipid IVA + a fatty acyl-[ACP] = an alpha-Kdo-(2-&gt;4)-alpha-Kdo-(2-&gt;6)-(acyl)-lipid IVA + holo-[ACP]</text>
        <dbReference type="Rhea" id="RHEA:69396"/>
        <dbReference type="Rhea" id="RHEA-COMP:9685"/>
        <dbReference type="Rhea" id="RHEA-COMP:14125"/>
        <dbReference type="ChEBI" id="CHEBI:64479"/>
        <dbReference type="ChEBI" id="CHEBI:138651"/>
        <dbReference type="ChEBI" id="CHEBI:176429"/>
        <dbReference type="ChEBI" id="CHEBI:176430"/>
        <dbReference type="EC" id="2.3.1.241"/>
    </reaction>
</comment>
<keyword evidence="11" id="KW-1185">Reference proteome</keyword>
<keyword evidence="5 9" id="KW-0448">Lipopolysaccharide biosynthesis</keyword>
<dbReference type="PIRSF" id="PIRSF026649">
    <property type="entry name" value="MsbB"/>
    <property type="match status" value="1"/>
</dbReference>
<dbReference type="RefSeq" id="WP_346051994.1">
    <property type="nucleotide sequence ID" value="NZ_JAYGII010000019.1"/>
</dbReference>
<evidence type="ECO:0000256" key="6">
    <source>
        <dbReference type="ARBA" id="ARBA00022989"/>
    </source>
</evidence>
<dbReference type="GO" id="GO:0005886">
    <property type="term" value="C:plasma membrane"/>
    <property type="evidence" value="ECO:0007669"/>
    <property type="project" value="UniProtKB-SubCell"/>
</dbReference>
<dbReference type="InterPro" id="IPR011920">
    <property type="entry name" value="Lipid_A_LpxL_LpxP"/>
</dbReference>
<dbReference type="AlphaFoldDB" id="A0AAP6JIT8"/>
<dbReference type="GO" id="GO:0008913">
    <property type="term" value="F:Kdo2-lipid IVA acyltransferase activity"/>
    <property type="evidence" value="ECO:0007669"/>
    <property type="project" value="UniProtKB-EC"/>
</dbReference>
<dbReference type="GO" id="GO:0009245">
    <property type="term" value="P:lipid A biosynthetic process"/>
    <property type="evidence" value="ECO:0007669"/>
    <property type="project" value="InterPro"/>
</dbReference>
<name>A0AAP6JIT8_9GAMM</name>
<keyword evidence="2 9" id="KW-0997">Cell inner membrane</keyword>
<proteinExistence type="inferred from homology"/>
<comment type="caution">
    <text evidence="10">The sequence shown here is derived from an EMBL/GenBank/DDBJ whole genome shotgun (WGS) entry which is preliminary data.</text>
</comment>
<keyword evidence="4 9" id="KW-0812">Transmembrane</keyword>
<organism evidence="10 11">
    <name type="scientific">Natronospira elongata</name>
    <dbReference type="NCBI Taxonomy" id="3110268"/>
    <lineage>
        <taxon>Bacteria</taxon>
        <taxon>Pseudomonadati</taxon>
        <taxon>Pseudomonadota</taxon>
        <taxon>Gammaproteobacteria</taxon>
        <taxon>Natronospirales</taxon>
        <taxon>Natronospiraceae</taxon>
        <taxon>Natronospira</taxon>
    </lineage>
</organism>
<reference evidence="10 11" key="1">
    <citation type="submission" date="2023-12" db="EMBL/GenBank/DDBJ databases">
        <title>Whole-genome sequencing of halo(alkali)philic microorganisms from hypersaline lakes.</title>
        <authorList>
            <person name="Sorokin D.Y."/>
            <person name="Merkel A.Y."/>
            <person name="Messina E."/>
            <person name="Yakimov M."/>
        </authorList>
    </citation>
    <scope>NUCLEOTIDE SEQUENCE [LARGE SCALE GENOMIC DNA]</scope>
    <source>
        <strain evidence="10 11">AB-CW1</strain>
    </source>
</reference>
<evidence type="ECO:0000256" key="2">
    <source>
        <dbReference type="ARBA" id="ARBA00022519"/>
    </source>
</evidence>
<dbReference type="EC" id="2.3.1.241" evidence="9"/>
<evidence type="ECO:0000256" key="9">
    <source>
        <dbReference type="HAMAP-Rule" id="MF_01942"/>
    </source>
</evidence>
<dbReference type="InterPro" id="IPR004960">
    <property type="entry name" value="LipA_acyltrans"/>
</dbReference>
<evidence type="ECO:0000313" key="10">
    <source>
        <dbReference type="EMBL" id="MEA5446034.1"/>
    </source>
</evidence>
<sequence>MSKKEPTPPRLPLSPLYWPAWLGLGLLRLLLLLPYPLLVAMGRTLGRGLYYLAWRWRLFTYANLRRCFPEKSRSEHRRLAKAHFQSVGVGIFELGLGWWASDRRLRRLVEVRGLEHLEAAKAQGRGVLIMSAHFTSFEIGGRLLGLFTPFHLMYRPNKNPVLEYVVHRSRRRHFDGVIPSDSIRQLMRRLKEGHCVWYAPDLAYTRGNHAMIPFFGLAAPTNTATARIAKATGSPVVPFYPERLPGARGYRLHLLPALEDFPGDDPVADTERTTAILEEQIRQMPEQYFWSFDRFKTKLHKRWRKARYLGGR</sequence>
<keyword evidence="3 9" id="KW-0808">Transferase</keyword>
<evidence type="ECO:0000256" key="1">
    <source>
        <dbReference type="ARBA" id="ARBA00022475"/>
    </source>
</evidence>
<comment type="function">
    <text evidence="9">Catalyzes the transfer of an acyl chain from an acyl-[acyl-carrier-protein] (ACP) to a Kdo(2)-lipid IV(A) to form a Kdo(2)-(acyl)-lipid IV(A).</text>
</comment>
<gene>
    <name evidence="9" type="primary">lpxL</name>
    <name evidence="10" type="ORF">VCB98_09405</name>
</gene>
<accession>A0AAP6JIT8</accession>
<dbReference type="PANTHER" id="PTHR30606:SF9">
    <property type="entry name" value="LIPID A BIOSYNTHESIS LAUROYLTRANSFERASE"/>
    <property type="match status" value="1"/>
</dbReference>
<dbReference type="GO" id="GO:0036104">
    <property type="term" value="P:Kdo2-lipid A biosynthetic process"/>
    <property type="evidence" value="ECO:0007669"/>
    <property type="project" value="UniProtKB-UniRule"/>
</dbReference>
<dbReference type="PANTHER" id="PTHR30606">
    <property type="entry name" value="LIPID A BIOSYNTHESIS LAUROYL ACYLTRANSFERASE"/>
    <property type="match status" value="1"/>
</dbReference>
<dbReference type="HAMAP" id="MF_01942">
    <property type="entry name" value="Lipid_A_LpxL_LpxP"/>
    <property type="match status" value="1"/>
</dbReference>